<feature type="transmembrane region" description="Helical" evidence="7">
    <location>
        <begin position="20"/>
        <end position="39"/>
    </location>
</feature>
<evidence type="ECO:0000313" key="9">
    <source>
        <dbReference type="EMBL" id="HGY09260.1"/>
    </source>
</evidence>
<reference evidence="9" key="1">
    <citation type="journal article" date="2020" name="mSystems">
        <title>Genome- and Community-Level Interaction Insights into Carbon Utilization and Element Cycling Functions of Hydrothermarchaeota in Hydrothermal Sediment.</title>
        <authorList>
            <person name="Zhou Z."/>
            <person name="Liu Y."/>
            <person name="Xu W."/>
            <person name="Pan J."/>
            <person name="Luo Z.H."/>
            <person name="Li M."/>
        </authorList>
    </citation>
    <scope>NUCLEOTIDE SEQUENCE [LARGE SCALE GENOMIC DNA]</scope>
    <source>
        <strain evidence="9">HyVt-570</strain>
    </source>
</reference>
<sequence>MDDEISLRDLYLMLKRQSRWILAVTAIATVAVFAVSSLWPPTYESEAVAQALVLNQDGSQLDFATAAYVFRTLPSGPALGVGFSKQIETNGPYVDRVLGEATVEVKGRFDDKKNLLTISVRGPDPEETRQFARDLISAFDDYVKDRVFQSAGASLAGALAQSRLKLDSVRSQIGELEASLQSVPRIEAGLDAQTALESDEVPPNVARASNPALAYLGLELAKNQAQLAGLNAEIASLEALAGDPAQLRRLSEQVAQVNVLSPPAVPEEPVAPRVLLNTALAALLTLMLAVFVAFLREAVAAEPSELSAAPAPASRQGPDEAAATPK</sequence>
<protein>
    <recommendedName>
        <fullName evidence="8">Polysaccharide chain length determinant N-terminal domain-containing protein</fullName>
    </recommendedName>
</protein>
<keyword evidence="4 7" id="KW-1133">Transmembrane helix</keyword>
<comment type="subcellular location">
    <subcellularLocation>
        <location evidence="1">Cell membrane</location>
        <topology evidence="1">Multi-pass membrane protein</topology>
    </subcellularLocation>
</comment>
<gene>
    <name evidence="9" type="ORF">ENK37_04295</name>
</gene>
<dbReference type="Pfam" id="PF02706">
    <property type="entry name" value="Wzz"/>
    <property type="match status" value="1"/>
</dbReference>
<dbReference type="InterPro" id="IPR050445">
    <property type="entry name" value="Bact_polysacc_biosynth/exp"/>
</dbReference>
<evidence type="ECO:0000256" key="3">
    <source>
        <dbReference type="ARBA" id="ARBA00022692"/>
    </source>
</evidence>
<dbReference type="EMBL" id="DRPZ01000114">
    <property type="protein sequence ID" value="HGY09260.1"/>
    <property type="molecule type" value="Genomic_DNA"/>
</dbReference>
<evidence type="ECO:0000256" key="5">
    <source>
        <dbReference type="ARBA" id="ARBA00023136"/>
    </source>
</evidence>
<evidence type="ECO:0000259" key="8">
    <source>
        <dbReference type="Pfam" id="PF02706"/>
    </source>
</evidence>
<dbReference type="GO" id="GO:0005886">
    <property type="term" value="C:plasma membrane"/>
    <property type="evidence" value="ECO:0007669"/>
    <property type="project" value="UniProtKB-SubCell"/>
</dbReference>
<keyword evidence="3 7" id="KW-0812">Transmembrane</keyword>
<keyword evidence="2" id="KW-1003">Cell membrane</keyword>
<dbReference type="Proteomes" id="UP000885759">
    <property type="component" value="Unassembled WGS sequence"/>
</dbReference>
<evidence type="ECO:0000256" key="1">
    <source>
        <dbReference type="ARBA" id="ARBA00004651"/>
    </source>
</evidence>
<evidence type="ECO:0000256" key="7">
    <source>
        <dbReference type="SAM" id="Phobius"/>
    </source>
</evidence>
<evidence type="ECO:0000256" key="2">
    <source>
        <dbReference type="ARBA" id="ARBA00022475"/>
    </source>
</evidence>
<comment type="caution">
    <text evidence="9">The sequence shown here is derived from an EMBL/GenBank/DDBJ whole genome shotgun (WGS) entry which is preliminary data.</text>
</comment>
<name>A0A7C4ZR69_9DEIN</name>
<accession>A0A7C4ZR69</accession>
<feature type="region of interest" description="Disordered" evidence="6">
    <location>
        <begin position="304"/>
        <end position="326"/>
    </location>
</feature>
<dbReference type="InterPro" id="IPR003856">
    <property type="entry name" value="LPS_length_determ_N"/>
</dbReference>
<dbReference type="PANTHER" id="PTHR32309:SF31">
    <property type="entry name" value="CAPSULAR EXOPOLYSACCHARIDE FAMILY"/>
    <property type="match status" value="1"/>
</dbReference>
<keyword evidence="5 7" id="KW-0472">Membrane</keyword>
<evidence type="ECO:0000256" key="4">
    <source>
        <dbReference type="ARBA" id="ARBA00022989"/>
    </source>
</evidence>
<dbReference type="PANTHER" id="PTHR32309">
    <property type="entry name" value="TYROSINE-PROTEIN KINASE"/>
    <property type="match status" value="1"/>
</dbReference>
<feature type="compositionally biased region" description="Low complexity" evidence="6">
    <location>
        <begin position="304"/>
        <end position="314"/>
    </location>
</feature>
<feature type="domain" description="Polysaccharide chain length determinant N-terminal" evidence="8">
    <location>
        <begin position="3"/>
        <end position="56"/>
    </location>
</feature>
<organism evidence="9">
    <name type="scientific">Oceanithermus profundus</name>
    <dbReference type="NCBI Taxonomy" id="187137"/>
    <lineage>
        <taxon>Bacteria</taxon>
        <taxon>Thermotogati</taxon>
        <taxon>Deinococcota</taxon>
        <taxon>Deinococci</taxon>
        <taxon>Thermales</taxon>
        <taxon>Thermaceae</taxon>
        <taxon>Oceanithermus</taxon>
    </lineage>
</organism>
<proteinExistence type="predicted"/>
<evidence type="ECO:0000256" key="6">
    <source>
        <dbReference type="SAM" id="MobiDB-lite"/>
    </source>
</evidence>
<dbReference type="AlphaFoldDB" id="A0A7C4ZR69"/>